<reference evidence="2" key="1">
    <citation type="journal article" date="2014" name="Int. J. Syst. Evol. Microbiol.">
        <title>Complete genome sequence of Corynebacterium casei LMG S-19264T (=DSM 44701T), isolated from a smear-ripened cheese.</title>
        <authorList>
            <consortium name="US DOE Joint Genome Institute (JGI-PGF)"/>
            <person name="Walter F."/>
            <person name="Albersmeier A."/>
            <person name="Kalinowski J."/>
            <person name="Ruckert C."/>
        </authorList>
    </citation>
    <scope>NUCLEOTIDE SEQUENCE</scope>
    <source>
        <strain evidence="2">CGMCC 1.12214</strain>
    </source>
</reference>
<dbReference type="InterPro" id="IPR000182">
    <property type="entry name" value="GNAT_dom"/>
</dbReference>
<dbReference type="PROSITE" id="PS51186">
    <property type="entry name" value="GNAT"/>
    <property type="match status" value="1"/>
</dbReference>
<protein>
    <submittedName>
        <fullName evidence="2">Acetyltransferase</fullName>
    </submittedName>
</protein>
<evidence type="ECO:0000313" key="2">
    <source>
        <dbReference type="EMBL" id="GGH32329.1"/>
    </source>
</evidence>
<organism evidence="2 3">
    <name type="scientific">Alsobacter metallidurans</name>
    <dbReference type="NCBI Taxonomy" id="340221"/>
    <lineage>
        <taxon>Bacteria</taxon>
        <taxon>Pseudomonadati</taxon>
        <taxon>Pseudomonadota</taxon>
        <taxon>Alphaproteobacteria</taxon>
        <taxon>Hyphomicrobiales</taxon>
        <taxon>Alsobacteraceae</taxon>
        <taxon>Alsobacter</taxon>
    </lineage>
</organism>
<dbReference type="CDD" id="cd04301">
    <property type="entry name" value="NAT_SF"/>
    <property type="match status" value="1"/>
</dbReference>
<dbReference type="Pfam" id="PF24553">
    <property type="entry name" value="Rv0428c_C"/>
    <property type="match status" value="1"/>
</dbReference>
<dbReference type="PANTHER" id="PTHR43072">
    <property type="entry name" value="N-ACETYLTRANSFERASE"/>
    <property type="match status" value="1"/>
</dbReference>
<evidence type="ECO:0000259" key="1">
    <source>
        <dbReference type="PROSITE" id="PS51186"/>
    </source>
</evidence>
<accession>A0A917ICA7</accession>
<dbReference type="EMBL" id="BMES01000003">
    <property type="protein sequence ID" value="GGH32329.1"/>
    <property type="molecule type" value="Genomic_DNA"/>
</dbReference>
<reference evidence="2" key="2">
    <citation type="submission" date="2020-09" db="EMBL/GenBank/DDBJ databases">
        <authorList>
            <person name="Sun Q."/>
            <person name="Zhou Y."/>
        </authorList>
    </citation>
    <scope>NUCLEOTIDE SEQUENCE</scope>
    <source>
        <strain evidence="2">CGMCC 1.12214</strain>
    </source>
</reference>
<dbReference type="InterPro" id="IPR056935">
    <property type="entry name" value="Rv0428c-like_C"/>
</dbReference>
<comment type="caution">
    <text evidence="2">The sequence shown here is derived from an EMBL/GenBank/DDBJ whole genome shotgun (WGS) entry which is preliminary data.</text>
</comment>
<dbReference type="AlphaFoldDB" id="A0A917ICA7"/>
<keyword evidence="3" id="KW-1185">Reference proteome</keyword>
<dbReference type="Gene3D" id="3.40.630.30">
    <property type="match status" value="1"/>
</dbReference>
<feature type="domain" description="N-acetyltransferase" evidence="1">
    <location>
        <begin position="129"/>
        <end position="257"/>
    </location>
</feature>
<dbReference type="SUPFAM" id="SSF55729">
    <property type="entry name" value="Acyl-CoA N-acyltransferases (Nat)"/>
    <property type="match status" value="1"/>
</dbReference>
<name>A0A917ICA7_9HYPH</name>
<evidence type="ECO:0000313" key="3">
    <source>
        <dbReference type="Proteomes" id="UP000603912"/>
    </source>
</evidence>
<dbReference type="Proteomes" id="UP000603912">
    <property type="component" value="Unassembled WGS sequence"/>
</dbReference>
<sequence length="257" mass="27048">MDVAALQQPTCVSLDRVRAFELHSARAWPAPEVLRLHGWEARLTPGSRSRRVNSLNAITPVPGGFPDALAEARRLCQARGLPCTVRLTPLTPPDALSLLATGEAAPAGETIVMAVDLSAEPPPAADGVEITSAATPSWLDGMAASGADAEERALIARLVGAVAMPQGFATVWRDGAAVAFGRAAVENGIAGVFHVATPPEARRRGHGRTMTAALLAWAHRQGAREAYLQVVAENAPAAGLYRGLGFTEAYRYSYLRA</sequence>
<dbReference type="RefSeq" id="WP_188519971.1">
    <property type="nucleotide sequence ID" value="NZ_BMES01000003.1"/>
</dbReference>
<dbReference type="GO" id="GO:0016747">
    <property type="term" value="F:acyltransferase activity, transferring groups other than amino-acyl groups"/>
    <property type="evidence" value="ECO:0007669"/>
    <property type="project" value="InterPro"/>
</dbReference>
<dbReference type="InterPro" id="IPR016181">
    <property type="entry name" value="Acyl_CoA_acyltransferase"/>
</dbReference>
<proteinExistence type="predicted"/>
<gene>
    <name evidence="2" type="ORF">GCM10007036_44120</name>
</gene>